<dbReference type="UniPathway" id="UPA00143"/>
<keyword evidence="2" id="KW-0677">Repeat</keyword>
<evidence type="ECO:0000256" key="2">
    <source>
        <dbReference type="ARBA" id="ARBA00022737"/>
    </source>
</evidence>
<dbReference type="PRINTS" id="PR00501">
    <property type="entry name" value="KELCHREPEAT"/>
</dbReference>
<accession>A0A443QCV8</accession>
<dbReference type="STRING" id="1965070.A0A443QCV8"/>
<comment type="caution">
    <text evidence="3">The sequence shown here is derived from an EMBL/GenBank/DDBJ whole genome shotgun (WGS) entry which is preliminary data.</text>
</comment>
<dbReference type="PANTHER" id="PTHR24412">
    <property type="entry name" value="KELCH PROTEIN"/>
    <property type="match status" value="1"/>
</dbReference>
<organism evidence="3 4">
    <name type="scientific">Dinothrombium tinctorium</name>
    <dbReference type="NCBI Taxonomy" id="1965070"/>
    <lineage>
        <taxon>Eukaryota</taxon>
        <taxon>Metazoa</taxon>
        <taxon>Ecdysozoa</taxon>
        <taxon>Arthropoda</taxon>
        <taxon>Chelicerata</taxon>
        <taxon>Arachnida</taxon>
        <taxon>Acari</taxon>
        <taxon>Acariformes</taxon>
        <taxon>Trombidiformes</taxon>
        <taxon>Prostigmata</taxon>
        <taxon>Anystina</taxon>
        <taxon>Parasitengona</taxon>
        <taxon>Trombidioidea</taxon>
        <taxon>Trombidiidae</taxon>
        <taxon>Dinothrombium</taxon>
    </lineage>
</organism>
<keyword evidence="1" id="KW-0880">Kelch repeat</keyword>
<dbReference type="Gene3D" id="2.120.10.80">
    <property type="entry name" value="Kelch-type beta propeller"/>
    <property type="match status" value="1"/>
</dbReference>
<dbReference type="InterPro" id="IPR015915">
    <property type="entry name" value="Kelch-typ_b-propeller"/>
</dbReference>
<dbReference type="SUPFAM" id="SSF117281">
    <property type="entry name" value="Kelch motif"/>
    <property type="match status" value="1"/>
</dbReference>
<gene>
    <name evidence="3" type="ORF">B4U79_06982</name>
</gene>
<dbReference type="InterPro" id="IPR006652">
    <property type="entry name" value="Kelch_1"/>
</dbReference>
<proteinExistence type="predicted"/>
<name>A0A443QCV8_9ACAR</name>
<dbReference type="Proteomes" id="UP000285301">
    <property type="component" value="Unassembled WGS sequence"/>
</dbReference>
<dbReference type="PANTHER" id="PTHR24412:SF441">
    <property type="entry name" value="KELCH-LIKE PROTEIN 28"/>
    <property type="match status" value="1"/>
</dbReference>
<evidence type="ECO:0000313" key="4">
    <source>
        <dbReference type="Proteomes" id="UP000285301"/>
    </source>
</evidence>
<dbReference type="GO" id="GO:0016567">
    <property type="term" value="P:protein ubiquitination"/>
    <property type="evidence" value="ECO:0007669"/>
    <property type="project" value="UniProtKB-UniPathway"/>
</dbReference>
<dbReference type="OrthoDB" id="45365at2759"/>
<dbReference type="SMART" id="SM00612">
    <property type="entry name" value="Kelch"/>
    <property type="match status" value="3"/>
</dbReference>
<dbReference type="AlphaFoldDB" id="A0A443QCV8"/>
<dbReference type="Pfam" id="PF01344">
    <property type="entry name" value="Kelch_1"/>
    <property type="match status" value="2"/>
</dbReference>
<dbReference type="EMBL" id="NCKU01010377">
    <property type="protein sequence ID" value="RWS00841.1"/>
    <property type="molecule type" value="Genomic_DNA"/>
</dbReference>
<reference evidence="3 4" key="1">
    <citation type="journal article" date="2018" name="Gigascience">
        <title>Genomes of trombidid mites reveal novel predicted allergens and laterally-transferred genes associated with secondary metabolism.</title>
        <authorList>
            <person name="Dong X."/>
            <person name="Chaisiri K."/>
            <person name="Xia D."/>
            <person name="Armstrong S.D."/>
            <person name="Fang Y."/>
            <person name="Donnelly M.J."/>
            <person name="Kadowaki T."/>
            <person name="McGarry J.W."/>
            <person name="Darby A.C."/>
            <person name="Makepeace B.L."/>
        </authorList>
    </citation>
    <scope>NUCLEOTIDE SEQUENCE [LARGE SCALE GENOMIC DNA]</scope>
    <source>
        <strain evidence="3">UoL-WK</strain>
    </source>
</reference>
<evidence type="ECO:0000313" key="3">
    <source>
        <dbReference type="EMBL" id="RWS00841.1"/>
    </source>
</evidence>
<protein>
    <submittedName>
        <fullName evidence="3">Ring canal kelch-like protein</fullName>
    </submittedName>
</protein>
<evidence type="ECO:0000256" key="1">
    <source>
        <dbReference type="ARBA" id="ARBA00022441"/>
    </source>
</evidence>
<keyword evidence="4" id="KW-1185">Reference proteome</keyword>
<sequence>MRSQRRRPNILLVVGGQIKEVKATRQCEFYDFSTDLWYVIPSELPTRRCGASVDVLNGNLYAINGFNGSLCFRTVDSCDPQVNRWIPCPSMEARRSTLGVCVLNNKIYAVGGFNGSKWRKSAEVFDQVSGKWSFIPSKSKKRANVGVVTVNDYVFGVGSYGGASLQ</sequence>